<organism evidence="1 2">
    <name type="scientific">Muribaculum caecicola</name>
    <dbReference type="NCBI Taxonomy" id="3038144"/>
    <lineage>
        <taxon>Bacteria</taxon>
        <taxon>Pseudomonadati</taxon>
        <taxon>Bacteroidota</taxon>
        <taxon>Bacteroidia</taxon>
        <taxon>Bacteroidales</taxon>
        <taxon>Muribaculaceae</taxon>
        <taxon>Muribaculum</taxon>
    </lineage>
</organism>
<evidence type="ECO:0000313" key="1">
    <source>
        <dbReference type="EMBL" id="THG47619.1"/>
    </source>
</evidence>
<protein>
    <submittedName>
        <fullName evidence="1">Uncharacterized protein</fullName>
    </submittedName>
</protein>
<proteinExistence type="predicted"/>
<gene>
    <name evidence="1" type="ORF">E5990_07685</name>
</gene>
<dbReference type="EMBL" id="SSTG01000095">
    <property type="protein sequence ID" value="THG47619.1"/>
    <property type="molecule type" value="Genomic_DNA"/>
</dbReference>
<sequence>MNKLIIAATIGAGLPLLASAQAAVDLANLSQLDLSGTARYMSMGGAFTALGGDLSTLNNNPAGIGVYRSSEVGLTLSLMNRNTETSTADVTDKHNKTLFRANNFGYVGSFNLYNNTTPFINFGASYSRVASFDRIMSGGWGNMNGSSLSNYIAAMTNSEGDIPSSDMQFGDRYNPYLDSNIPWLSILAYNGYVINDNGNADGVIYSGLMGQGTYGTGEFKTREKGHVDEYNITFGGNVMNVFYYGIGVGITDLDYKQYSYYQENLSDAYIAASKNGADYEIVNGRADYRLSNFLHSSGSGFNLKFGVIFKPVNQFRIGLSVHTPTWYNMTDTYYGGIDYKYTPNDPAYSINQPENPSDAPITNDGTSWHDYHMRTPWRMSVGMAGVIGNNVIVSADYEYRGNNMSVSDVDGNEYKDVSSDVKTYYKGVHTLRLGAEFRVTPQLSLRAGYVYQTSPVKTEAANDGVMIWTAGTIPSYTFNKETQYVSVGAGYKFKRFYVDFAYVNRQRKSTFHAYTPILVDQALDQASPSASVSARDNEFVLSVGYKF</sequence>
<name>A0AC61S4D7_9BACT</name>
<dbReference type="Proteomes" id="UP000305401">
    <property type="component" value="Unassembled WGS sequence"/>
</dbReference>
<evidence type="ECO:0000313" key="2">
    <source>
        <dbReference type="Proteomes" id="UP000305401"/>
    </source>
</evidence>
<reference evidence="1" key="1">
    <citation type="submission" date="2019-04" db="EMBL/GenBank/DDBJ databases">
        <title>Microbes associate with the intestines of laboratory mice.</title>
        <authorList>
            <person name="Navarre W."/>
            <person name="Wong E."/>
            <person name="Huang K.C."/>
            <person name="Tropini C."/>
            <person name="Ng K."/>
            <person name="Yu B."/>
        </authorList>
    </citation>
    <scope>NUCLEOTIDE SEQUENCE</scope>
    <source>
        <strain evidence="1">NM86_A22</strain>
    </source>
</reference>
<keyword evidence="2" id="KW-1185">Reference proteome</keyword>
<comment type="caution">
    <text evidence="1">The sequence shown here is derived from an EMBL/GenBank/DDBJ whole genome shotgun (WGS) entry which is preliminary data.</text>
</comment>
<accession>A0AC61S4D7</accession>